<dbReference type="InterPro" id="IPR013381">
    <property type="entry name" value="CRISPR-assoc_prot_Cse1"/>
</dbReference>
<organism evidence="2 3">
    <name type="scientific">Corynebacterium vitaeruminis DSM 20294</name>
    <dbReference type="NCBI Taxonomy" id="1224164"/>
    <lineage>
        <taxon>Bacteria</taxon>
        <taxon>Bacillati</taxon>
        <taxon>Actinomycetota</taxon>
        <taxon>Actinomycetes</taxon>
        <taxon>Mycobacteriales</taxon>
        <taxon>Corynebacteriaceae</taxon>
        <taxon>Corynebacterium</taxon>
    </lineage>
</organism>
<dbReference type="EMBL" id="CP004353">
    <property type="protein sequence ID" value="AHI23422.1"/>
    <property type="molecule type" value="Genomic_DNA"/>
</dbReference>
<dbReference type="Proteomes" id="UP000019222">
    <property type="component" value="Chromosome"/>
</dbReference>
<evidence type="ECO:0000256" key="1">
    <source>
        <dbReference type="SAM" id="MobiDB-lite"/>
    </source>
</evidence>
<protein>
    <recommendedName>
        <fullName evidence="4">CRISPR-associated Cse1 family protein</fullName>
    </recommendedName>
</protein>
<dbReference type="eggNOG" id="COG1203">
    <property type="taxonomic scope" value="Bacteria"/>
</dbReference>
<keyword evidence="3" id="KW-1185">Reference proteome</keyword>
<dbReference type="PATRIC" id="fig|1224164.3.peg.2053"/>
<gene>
    <name evidence="2" type="ORF">B843_10185</name>
</gene>
<dbReference type="Gene3D" id="1.10.132.100">
    <property type="match status" value="1"/>
</dbReference>
<name>W5Y2K7_9CORY</name>
<dbReference type="HOGENOM" id="CLU_034285_0_0_11"/>
<dbReference type="KEGG" id="cvt:B843_10185"/>
<feature type="region of interest" description="Disordered" evidence="1">
    <location>
        <begin position="228"/>
        <end position="253"/>
    </location>
</feature>
<dbReference type="NCBIfam" id="TIGR02547">
    <property type="entry name" value="casA_cse1"/>
    <property type="match status" value="1"/>
</dbReference>
<evidence type="ECO:0000313" key="3">
    <source>
        <dbReference type="Proteomes" id="UP000019222"/>
    </source>
</evidence>
<dbReference type="STRING" id="1224164.B843_10185"/>
<proteinExistence type="predicted"/>
<feature type="compositionally biased region" description="Basic and acidic residues" evidence="1">
    <location>
        <begin position="236"/>
        <end position="247"/>
    </location>
</feature>
<reference evidence="2 3" key="1">
    <citation type="submission" date="2013-02" db="EMBL/GenBank/DDBJ databases">
        <title>The complete genome sequence of Corynebacterium vitaeruminis DSM 20294.</title>
        <authorList>
            <person name="Ruckert C."/>
            <person name="Albersmeier A."/>
            <person name="Kalinowski J."/>
        </authorList>
    </citation>
    <scope>NUCLEOTIDE SEQUENCE [LARGE SCALE GENOMIC DNA]</scope>
    <source>
        <strain evidence="3">ATCC 10234</strain>
    </source>
</reference>
<evidence type="ECO:0008006" key="4">
    <source>
        <dbReference type="Google" id="ProtNLM"/>
    </source>
</evidence>
<dbReference type="AlphaFoldDB" id="W5Y2K7"/>
<dbReference type="Pfam" id="PF09481">
    <property type="entry name" value="CRISPR_Cse1"/>
    <property type="match status" value="1"/>
</dbReference>
<dbReference type="RefSeq" id="WP_038595463.1">
    <property type="nucleotide sequence ID" value="NZ_CP004353.1"/>
</dbReference>
<evidence type="ECO:0000313" key="2">
    <source>
        <dbReference type="EMBL" id="AHI23422.1"/>
    </source>
</evidence>
<sequence>MTFSLLDEPWIPCVLENGEQADLGIRQVFDGSNPVKEVRADSPVQTYALVRLLLAIYWRAHGPEMDADFRDADAIDAVIDWYETQQESARNNSPDEAVLEYLKLHEDRFDLLHPETPFMQVADLATQSGGHSQIQRIVPEAENEYFTMRAGEARSWVGFGEAARWVVYTQAFDYSGIKSGALGDPRVKGGRGYPIGTGWTGMTGGTLVVGANLRETLVLNTVWKNYDPGDQPSWERPQDSSEQRDNSMADSVVPRGASDLATWQSRRIKLFVVGDKVTGVLVSNGDKIPDAGANLLDDPMTPHRYSANKSKKGQPVYYPRPYGTERTMWRSLSPLISIDGDLGFTPKDLAPKRPKTLTFLADLSEQEPDLVPKLLKLELFSVEYGPKGSSVATVVHYGLDLPIALFFEEKSRVQRRKLLDAAKSTNDAAVALGSFAGQLLVAAGGEYEFQPYPTDTALGILEPRFLTWLSHLNVGDMDNQIAEWQKEVRQTILEQAAVLVKGAGPKALVGRITDSGEKVHIQSASTAMMWLRKKLKEALPLAFESEDQNREEKENDR</sequence>
<accession>W5Y2K7</accession>